<dbReference type="GO" id="GO:0005948">
    <property type="term" value="C:acetolactate synthase complex"/>
    <property type="evidence" value="ECO:0007669"/>
    <property type="project" value="TreeGrafter"/>
</dbReference>
<sequence>MSRPAELSGNQPYARGQPLASLPPSRRTHTGSRMTTAPLLKAPCAAAHAVVQVLKEAGIDTVFGIAGGHSGHIWAALEHFQDSIRTVLVREESLGSAMAEVYGRLTGKPGVLVGQGPWVLGNGLLGTIEAHLSSSPLLLLTDFSDTPDLSLHGPYQSGRGDYGGWDARLSFKGVTKQVFEAHHPAGAVHATQLAIKHATTGQPGPVAVLFSISAFNGNTQSDAAPRLYNTQAYLHRKPASVDAASVRQAAQALRQARRPVIIAGNGVRIGQAYSALYAFAEGLDIPVVTSPSGKGVFPEVHALSLGLYGTFGHAAANACVSEADLIVAVGTKLTASDTAYENPALIDPCRQTIIQLDIESLNASWSFPADHVVIGEAGVALEAMLAAARGYNGQGAARVKTYRAPHLETEAAAASDEAVPMSPPRLIAELQHVLPSNAIVCCDAGENRIFMMRFYKTREAGGFLQAAGAGPMGYAIPGAMGAKLVHPDRPVVAVCGDGGFSMSMNGLMTAIEARLPIITLILNNQMLGWSTHIRGPFAAQFHDFDHAAIARAMGCHGMKVETPTELAAALREALMADVPTVIDARISTDLSYKALIASFEPKADAAQAPRQTTAGVAG</sequence>
<comment type="cofactor">
    <cofactor evidence="1">
        <name>thiamine diphosphate</name>
        <dbReference type="ChEBI" id="CHEBI:58937"/>
    </cofactor>
</comment>
<evidence type="ECO:0000256" key="3">
    <source>
        <dbReference type="ARBA" id="ARBA00023052"/>
    </source>
</evidence>
<dbReference type="Pfam" id="PF02776">
    <property type="entry name" value="TPP_enzyme_N"/>
    <property type="match status" value="1"/>
</dbReference>
<evidence type="ECO:0000256" key="5">
    <source>
        <dbReference type="SAM" id="MobiDB-lite"/>
    </source>
</evidence>
<dbReference type="GO" id="GO:0009097">
    <property type="term" value="P:isoleucine biosynthetic process"/>
    <property type="evidence" value="ECO:0007669"/>
    <property type="project" value="TreeGrafter"/>
</dbReference>
<dbReference type="InterPro" id="IPR000399">
    <property type="entry name" value="TPP-bd_CS"/>
</dbReference>
<keyword evidence="3 4" id="KW-0786">Thiamine pyrophosphate</keyword>
<dbReference type="GO" id="GO:0003984">
    <property type="term" value="F:acetolactate synthase activity"/>
    <property type="evidence" value="ECO:0007669"/>
    <property type="project" value="TreeGrafter"/>
</dbReference>
<dbReference type="PANTHER" id="PTHR18968:SF13">
    <property type="entry name" value="ACETOLACTATE SYNTHASE CATALYTIC SUBUNIT, MITOCHONDRIAL"/>
    <property type="match status" value="1"/>
</dbReference>
<accession>A0A1W6Z8F5</accession>
<evidence type="ECO:0008006" key="11">
    <source>
        <dbReference type="Google" id="ProtNLM"/>
    </source>
</evidence>
<name>A0A1W6Z8F5_9BORD</name>
<dbReference type="InterPro" id="IPR029035">
    <property type="entry name" value="DHS-like_NAD/FAD-binding_dom"/>
</dbReference>
<dbReference type="Proteomes" id="UP000194161">
    <property type="component" value="Chromosome"/>
</dbReference>
<dbReference type="PROSITE" id="PS00187">
    <property type="entry name" value="TPP_ENZYMES"/>
    <property type="match status" value="1"/>
</dbReference>
<feature type="domain" description="Thiamine pyrophosphate enzyme central" evidence="6">
    <location>
        <begin position="246"/>
        <end position="383"/>
    </location>
</feature>
<reference evidence="9 10" key="1">
    <citation type="submission" date="2017-05" db="EMBL/GenBank/DDBJ databases">
        <title>Complete and WGS of Bordetella genogroups.</title>
        <authorList>
            <person name="Spilker T."/>
            <person name="LiPuma J."/>
        </authorList>
    </citation>
    <scope>NUCLEOTIDE SEQUENCE [LARGE SCALE GENOMIC DNA]</scope>
    <source>
        <strain evidence="9 10">AU7206</strain>
    </source>
</reference>
<dbReference type="InterPro" id="IPR029061">
    <property type="entry name" value="THDP-binding"/>
</dbReference>
<dbReference type="GO" id="GO:0009099">
    <property type="term" value="P:L-valine biosynthetic process"/>
    <property type="evidence" value="ECO:0007669"/>
    <property type="project" value="TreeGrafter"/>
</dbReference>
<feature type="region of interest" description="Disordered" evidence="5">
    <location>
        <begin position="1"/>
        <end position="32"/>
    </location>
</feature>
<evidence type="ECO:0000256" key="1">
    <source>
        <dbReference type="ARBA" id="ARBA00001964"/>
    </source>
</evidence>
<evidence type="ECO:0000313" key="9">
    <source>
        <dbReference type="EMBL" id="ARP93515.1"/>
    </source>
</evidence>
<keyword evidence="10" id="KW-1185">Reference proteome</keyword>
<dbReference type="AlphaFoldDB" id="A0A1W6Z8F5"/>
<dbReference type="Gene3D" id="3.40.50.1220">
    <property type="entry name" value="TPP-binding domain"/>
    <property type="match status" value="1"/>
</dbReference>
<dbReference type="GO" id="GO:0030976">
    <property type="term" value="F:thiamine pyrophosphate binding"/>
    <property type="evidence" value="ECO:0007669"/>
    <property type="project" value="InterPro"/>
</dbReference>
<feature type="domain" description="Thiamine pyrophosphate enzyme TPP-binding" evidence="7">
    <location>
        <begin position="443"/>
        <end position="583"/>
    </location>
</feature>
<comment type="similarity">
    <text evidence="2 4">Belongs to the TPP enzyme family.</text>
</comment>
<proteinExistence type="inferred from homology"/>
<dbReference type="InterPro" id="IPR045229">
    <property type="entry name" value="TPP_enz"/>
</dbReference>
<dbReference type="OrthoDB" id="4494979at2"/>
<dbReference type="KEGG" id="bgm:CAL15_03445"/>
<evidence type="ECO:0000259" key="8">
    <source>
        <dbReference type="Pfam" id="PF02776"/>
    </source>
</evidence>
<dbReference type="GO" id="GO:0050660">
    <property type="term" value="F:flavin adenine dinucleotide binding"/>
    <property type="evidence" value="ECO:0007669"/>
    <property type="project" value="TreeGrafter"/>
</dbReference>
<dbReference type="InterPro" id="IPR012000">
    <property type="entry name" value="Thiamin_PyroP_enz_cen_dom"/>
</dbReference>
<feature type="domain" description="Thiamine pyrophosphate enzyme N-terminal TPP-binding" evidence="8">
    <location>
        <begin position="46"/>
        <end position="153"/>
    </location>
</feature>
<dbReference type="EMBL" id="CP021111">
    <property type="protein sequence ID" value="ARP93515.1"/>
    <property type="molecule type" value="Genomic_DNA"/>
</dbReference>
<dbReference type="Pfam" id="PF00205">
    <property type="entry name" value="TPP_enzyme_M"/>
    <property type="match status" value="1"/>
</dbReference>
<dbReference type="InterPro" id="IPR012001">
    <property type="entry name" value="Thiamin_PyroP_enz_TPP-bd_dom"/>
</dbReference>
<organism evidence="9 10">
    <name type="scientific">Bordetella genomosp. 13</name>
    <dbReference type="NCBI Taxonomy" id="463040"/>
    <lineage>
        <taxon>Bacteria</taxon>
        <taxon>Pseudomonadati</taxon>
        <taxon>Pseudomonadota</taxon>
        <taxon>Betaproteobacteria</taxon>
        <taxon>Burkholderiales</taxon>
        <taxon>Alcaligenaceae</taxon>
        <taxon>Bordetella</taxon>
    </lineage>
</organism>
<dbReference type="CDD" id="cd07035">
    <property type="entry name" value="TPP_PYR_POX_like"/>
    <property type="match status" value="1"/>
</dbReference>
<evidence type="ECO:0000256" key="2">
    <source>
        <dbReference type="ARBA" id="ARBA00007812"/>
    </source>
</evidence>
<dbReference type="STRING" id="463040.CAL15_03445"/>
<evidence type="ECO:0000259" key="7">
    <source>
        <dbReference type="Pfam" id="PF02775"/>
    </source>
</evidence>
<dbReference type="SUPFAM" id="SSF52467">
    <property type="entry name" value="DHS-like NAD/FAD-binding domain"/>
    <property type="match status" value="1"/>
</dbReference>
<dbReference type="GO" id="GO:0000287">
    <property type="term" value="F:magnesium ion binding"/>
    <property type="evidence" value="ECO:0007669"/>
    <property type="project" value="InterPro"/>
</dbReference>
<protein>
    <recommendedName>
        <fullName evidence="11">Acetolactate synthase</fullName>
    </recommendedName>
</protein>
<gene>
    <name evidence="9" type="ORF">CAL15_03445</name>
</gene>
<dbReference type="Gene3D" id="3.40.50.970">
    <property type="match status" value="2"/>
</dbReference>
<dbReference type="InterPro" id="IPR011766">
    <property type="entry name" value="TPP_enzyme_TPP-bd"/>
</dbReference>
<dbReference type="PANTHER" id="PTHR18968">
    <property type="entry name" value="THIAMINE PYROPHOSPHATE ENZYMES"/>
    <property type="match status" value="1"/>
</dbReference>
<evidence type="ECO:0000313" key="10">
    <source>
        <dbReference type="Proteomes" id="UP000194161"/>
    </source>
</evidence>
<dbReference type="SUPFAM" id="SSF52518">
    <property type="entry name" value="Thiamin diphosphate-binding fold (THDP-binding)"/>
    <property type="match status" value="2"/>
</dbReference>
<evidence type="ECO:0000256" key="4">
    <source>
        <dbReference type="RuleBase" id="RU362132"/>
    </source>
</evidence>
<evidence type="ECO:0000259" key="6">
    <source>
        <dbReference type="Pfam" id="PF00205"/>
    </source>
</evidence>
<dbReference type="Pfam" id="PF02775">
    <property type="entry name" value="TPP_enzyme_C"/>
    <property type="match status" value="1"/>
</dbReference>